<dbReference type="EMBL" id="JAACXV010017000">
    <property type="protein sequence ID" value="KAF7264447.1"/>
    <property type="molecule type" value="Genomic_DNA"/>
</dbReference>
<comment type="caution">
    <text evidence="3">The sequence shown here is derived from an EMBL/GenBank/DDBJ whole genome shotgun (WGS) entry which is preliminary data.</text>
</comment>
<dbReference type="AlphaFoldDB" id="A0A834HZR5"/>
<name>A0A834HZR5_RHYFE</name>
<evidence type="ECO:0000313" key="3">
    <source>
        <dbReference type="EMBL" id="KAF7264447.1"/>
    </source>
</evidence>
<evidence type="ECO:0000256" key="1">
    <source>
        <dbReference type="ARBA" id="ARBA00038125"/>
    </source>
</evidence>
<accession>A0A834HZR5</accession>
<keyword evidence="4" id="KW-1185">Reference proteome</keyword>
<feature type="region of interest" description="Disordered" evidence="2">
    <location>
        <begin position="1"/>
        <end position="74"/>
    </location>
</feature>
<feature type="compositionally biased region" description="Polar residues" evidence="2">
    <location>
        <begin position="26"/>
        <end position="55"/>
    </location>
</feature>
<gene>
    <name evidence="3" type="ORF">GWI33_023206</name>
</gene>
<dbReference type="PANTHER" id="PTHR46949:SF1">
    <property type="entry name" value="AT07979P2"/>
    <property type="match status" value="1"/>
</dbReference>
<dbReference type="Proteomes" id="UP000625711">
    <property type="component" value="Unassembled WGS sequence"/>
</dbReference>
<reference evidence="3" key="1">
    <citation type="submission" date="2020-08" db="EMBL/GenBank/DDBJ databases">
        <title>Genome sequencing and assembly of the red palm weevil Rhynchophorus ferrugineus.</title>
        <authorList>
            <person name="Dias G.B."/>
            <person name="Bergman C.M."/>
            <person name="Manee M."/>
        </authorList>
    </citation>
    <scope>NUCLEOTIDE SEQUENCE</scope>
    <source>
        <strain evidence="3">AA-2017</strain>
        <tissue evidence="3">Whole larva</tissue>
    </source>
</reference>
<feature type="non-terminal residue" evidence="3">
    <location>
        <position position="1"/>
    </location>
</feature>
<dbReference type="PANTHER" id="PTHR46949">
    <property type="entry name" value="LEUCINE REPEAT ADAPTER PROTEIN 25"/>
    <property type="match status" value="1"/>
</dbReference>
<dbReference type="OrthoDB" id="1681166at2759"/>
<protein>
    <submittedName>
        <fullName evidence="3">Uncharacterized protein</fullName>
    </submittedName>
</protein>
<evidence type="ECO:0000313" key="4">
    <source>
        <dbReference type="Proteomes" id="UP000625711"/>
    </source>
</evidence>
<proteinExistence type="inferred from homology"/>
<evidence type="ECO:0000256" key="2">
    <source>
        <dbReference type="SAM" id="MobiDB-lite"/>
    </source>
</evidence>
<sequence>IAKMSHLHGLPPLPKSLSGFNFMDSHVQNSRQTPPTPVRTSSMRGGQGPQITPSHLVTPGYSPQPRGDGLASKKGSNLDAKLAILRREMVSSFSSFFT</sequence>
<organism evidence="3 4">
    <name type="scientific">Rhynchophorus ferrugineus</name>
    <name type="common">Red palm weevil</name>
    <name type="synonym">Curculio ferrugineus</name>
    <dbReference type="NCBI Taxonomy" id="354439"/>
    <lineage>
        <taxon>Eukaryota</taxon>
        <taxon>Metazoa</taxon>
        <taxon>Ecdysozoa</taxon>
        <taxon>Arthropoda</taxon>
        <taxon>Hexapoda</taxon>
        <taxon>Insecta</taxon>
        <taxon>Pterygota</taxon>
        <taxon>Neoptera</taxon>
        <taxon>Endopterygota</taxon>
        <taxon>Coleoptera</taxon>
        <taxon>Polyphaga</taxon>
        <taxon>Cucujiformia</taxon>
        <taxon>Curculionidae</taxon>
        <taxon>Dryophthorinae</taxon>
        <taxon>Rhynchophorus</taxon>
    </lineage>
</organism>
<comment type="similarity">
    <text evidence="1">Belongs to the FAM89 family.</text>
</comment>